<dbReference type="Proteomes" id="UP001597544">
    <property type="component" value="Unassembled WGS sequence"/>
</dbReference>
<dbReference type="SUPFAM" id="SSF53067">
    <property type="entry name" value="Actin-like ATPase domain"/>
    <property type="match status" value="2"/>
</dbReference>
<dbReference type="InterPro" id="IPR052519">
    <property type="entry name" value="Euk-type_GlcNAc_Kinase"/>
</dbReference>
<comment type="caution">
    <text evidence="1">The sequence shown here is derived from an EMBL/GenBank/DDBJ whole genome shotgun (WGS) entry which is preliminary data.</text>
</comment>
<dbReference type="RefSeq" id="WP_377503124.1">
    <property type="nucleotide sequence ID" value="NZ_JBHULU010000003.1"/>
</dbReference>
<dbReference type="PANTHER" id="PTHR43190">
    <property type="entry name" value="N-ACETYL-D-GLUCOSAMINE KINASE"/>
    <property type="match status" value="1"/>
</dbReference>
<protein>
    <recommendedName>
        <fullName evidence="3">BadF-type ATPase</fullName>
    </recommendedName>
</protein>
<dbReference type="Gene3D" id="1.10.720.160">
    <property type="match status" value="1"/>
</dbReference>
<dbReference type="PANTHER" id="PTHR43190:SF3">
    <property type="entry name" value="N-ACETYL-D-GLUCOSAMINE KINASE"/>
    <property type="match status" value="1"/>
</dbReference>
<dbReference type="EMBL" id="JBHULU010000003">
    <property type="protein sequence ID" value="MFD2512725.1"/>
    <property type="molecule type" value="Genomic_DNA"/>
</dbReference>
<dbReference type="Gene3D" id="3.30.420.40">
    <property type="match status" value="2"/>
</dbReference>
<sequence>MILIADSGSTKTDWRFLTADTVLAQAYTAGFNPMYQEADEIYKELHEVLVPQLKDERPTAIYYYGAGCSSPERNKRVEDALKMAFPDSLNYVDHDLLGAARALCGREPGIACILGTGSNTCLYDGAEIIDNVPSLGFLLGDEGSGAYMGKLLIKAYLYRELPDDLAQSLKNTYNLTKDGILDTLYGSSIPSRYMATFAKFMHEKQKHPVIRAMIYENFSEFFERHVLKYKDHDKLPVNFVGSIAFHFSDTLKQVAKKYGLRVETIIKSPSEGLINYHQELLQAFGTPDKSEKQ</sequence>
<proteinExistence type="predicted"/>
<reference evidence="2" key="1">
    <citation type="journal article" date="2019" name="Int. J. Syst. Evol. Microbiol.">
        <title>The Global Catalogue of Microorganisms (GCM) 10K type strain sequencing project: providing services to taxonomists for standard genome sequencing and annotation.</title>
        <authorList>
            <consortium name="The Broad Institute Genomics Platform"/>
            <consortium name="The Broad Institute Genome Sequencing Center for Infectious Disease"/>
            <person name="Wu L."/>
            <person name="Ma J."/>
        </authorList>
    </citation>
    <scope>NUCLEOTIDE SEQUENCE [LARGE SCALE GENOMIC DNA]</scope>
    <source>
        <strain evidence="2">KCTC 42498</strain>
    </source>
</reference>
<dbReference type="CDD" id="cd24079">
    <property type="entry name" value="ASKHA_NBD_PG1100-like"/>
    <property type="match status" value="1"/>
</dbReference>
<evidence type="ECO:0000313" key="1">
    <source>
        <dbReference type="EMBL" id="MFD2512725.1"/>
    </source>
</evidence>
<organism evidence="1 2">
    <name type="scientific">Pontibacter locisalis</name>
    <dbReference type="NCBI Taxonomy" id="1719035"/>
    <lineage>
        <taxon>Bacteria</taxon>
        <taxon>Pseudomonadati</taxon>
        <taxon>Bacteroidota</taxon>
        <taxon>Cytophagia</taxon>
        <taxon>Cytophagales</taxon>
        <taxon>Hymenobacteraceae</taxon>
        <taxon>Pontibacter</taxon>
    </lineage>
</organism>
<gene>
    <name evidence="1" type="ORF">ACFSRY_02495</name>
</gene>
<accession>A0ABW5IIA8</accession>
<keyword evidence="2" id="KW-1185">Reference proteome</keyword>
<evidence type="ECO:0000313" key="2">
    <source>
        <dbReference type="Proteomes" id="UP001597544"/>
    </source>
</evidence>
<dbReference type="InterPro" id="IPR043129">
    <property type="entry name" value="ATPase_NBD"/>
</dbReference>
<name>A0ABW5IIA8_9BACT</name>
<evidence type="ECO:0008006" key="3">
    <source>
        <dbReference type="Google" id="ProtNLM"/>
    </source>
</evidence>